<dbReference type="RefSeq" id="WP_024775924.1">
    <property type="nucleotide sequence ID" value="NZ_CP043857.1"/>
</dbReference>
<dbReference type="Proteomes" id="UP000305417">
    <property type="component" value="Unassembled WGS sequence"/>
</dbReference>
<dbReference type="Proteomes" id="UP000509513">
    <property type="component" value="Chromosome"/>
</dbReference>
<gene>
    <name evidence="2" type="ORF">ACBT_1720</name>
    <name evidence="3" type="ORF">FE247_03690</name>
</gene>
<sequence length="333" mass="38973">MDKKKEMVFNLNNFLLAFSELLNTKRSTYISVSIALKLKFTPEKISDICSYSLAFLLGKDALNNFDFLDKNNLNDKEFLNICEFSQKLINNFDFSKNSLNQKQKCIEFVRNENFDENIKNTFLEISNKLSFWLDLENENEIVLFIYSNLNDFTKVLTFEEILKMSSQFHYYQNPQSEILKRASLIADFFEFEHKDKQIFLIASSLQNIGKLNISKTILEKKEALNEEEKEILKSYSYHTKRVLNSIMGFSDICNLSLKVQERLDGSGSFSLDAKDLSFKDRLLICLVIYSALREKKAYRNSFSHSKAIEIMKNESKNNKIDKSIVEIFDKLFN</sequence>
<dbReference type="EMBL" id="CP054051">
    <property type="protein sequence ID" value="QKJ27617.1"/>
    <property type="molecule type" value="Genomic_DNA"/>
</dbReference>
<dbReference type="EMBL" id="VBUC01000006">
    <property type="protein sequence ID" value="TLT00655.1"/>
    <property type="molecule type" value="Genomic_DNA"/>
</dbReference>
<organism evidence="2 5">
    <name type="scientific">Aliarcobacter cibarius</name>
    <dbReference type="NCBI Taxonomy" id="255507"/>
    <lineage>
        <taxon>Bacteria</taxon>
        <taxon>Pseudomonadati</taxon>
        <taxon>Campylobacterota</taxon>
        <taxon>Epsilonproteobacteria</taxon>
        <taxon>Campylobacterales</taxon>
        <taxon>Arcobacteraceae</taxon>
        <taxon>Aliarcobacter</taxon>
    </lineage>
</organism>
<name>A0A5J6RH21_9BACT</name>
<reference evidence="3 4" key="1">
    <citation type="submission" date="2019-05" db="EMBL/GenBank/DDBJ databases">
        <title>Arcobacter cibarius and Arcobacter thereius providing challenges in identification an antibiotic susceptibility and Quinolone resistance.</title>
        <authorList>
            <person name="Busch A."/>
            <person name="Hanel I."/>
            <person name="Hotzel H."/>
            <person name="Tomaso H."/>
        </authorList>
    </citation>
    <scope>NUCLEOTIDE SEQUENCE [LARGE SCALE GENOMIC DNA]</scope>
    <source>
        <strain evidence="3 4">16CS0831-2</strain>
    </source>
</reference>
<proteinExistence type="predicted"/>
<evidence type="ECO:0000313" key="5">
    <source>
        <dbReference type="Proteomes" id="UP000509513"/>
    </source>
</evidence>
<dbReference type="PROSITE" id="PS51832">
    <property type="entry name" value="HD_GYP"/>
    <property type="match status" value="1"/>
</dbReference>
<dbReference type="SUPFAM" id="SSF109604">
    <property type="entry name" value="HD-domain/PDEase-like"/>
    <property type="match status" value="1"/>
</dbReference>
<dbReference type="InterPro" id="IPR037522">
    <property type="entry name" value="HD_GYP_dom"/>
</dbReference>
<evidence type="ECO:0000313" key="2">
    <source>
        <dbReference type="EMBL" id="QKJ27617.1"/>
    </source>
</evidence>
<dbReference type="Pfam" id="PF13487">
    <property type="entry name" value="HD_5"/>
    <property type="match status" value="1"/>
</dbReference>
<dbReference type="STRING" id="1442598.GCA_000522465_01851"/>
<evidence type="ECO:0000313" key="4">
    <source>
        <dbReference type="Proteomes" id="UP000305417"/>
    </source>
</evidence>
<dbReference type="OrthoDB" id="9804747at2"/>
<reference evidence="2 5" key="2">
    <citation type="submission" date="2020-05" db="EMBL/GenBank/DDBJ databases">
        <title>Complete genome sequencing of Campylobacter and Arcobacter type strains.</title>
        <authorList>
            <person name="Miller W.G."/>
            <person name="Yee E."/>
        </authorList>
    </citation>
    <scope>NUCLEOTIDE SEQUENCE [LARGE SCALE GENOMIC DNA]</scope>
    <source>
        <strain evidence="2 5">LMG 21996</strain>
    </source>
</reference>
<evidence type="ECO:0000259" key="1">
    <source>
        <dbReference type="PROSITE" id="PS51832"/>
    </source>
</evidence>
<dbReference type="KEGG" id="acib:ACBT_1720"/>
<dbReference type="PANTHER" id="PTHR43155">
    <property type="entry name" value="CYCLIC DI-GMP PHOSPHODIESTERASE PA4108-RELATED"/>
    <property type="match status" value="1"/>
</dbReference>
<evidence type="ECO:0000313" key="3">
    <source>
        <dbReference type="EMBL" id="TLT00655.1"/>
    </source>
</evidence>
<protein>
    <submittedName>
        <fullName evidence="2">C-di-GMP phosphodiesterase, class II (HD-GYP domain)</fullName>
    </submittedName>
    <submittedName>
        <fullName evidence="3">Phosphohydrolase</fullName>
    </submittedName>
</protein>
<accession>A0A5J6RH21</accession>
<feature type="domain" description="HD-GYP" evidence="1">
    <location>
        <begin position="135"/>
        <end position="333"/>
    </location>
</feature>
<dbReference type="AlphaFoldDB" id="A0A5J6RH21"/>
<dbReference type="Gene3D" id="1.10.3210.10">
    <property type="entry name" value="Hypothetical protein af1432"/>
    <property type="match status" value="1"/>
</dbReference>
<keyword evidence="4" id="KW-1185">Reference proteome</keyword>